<evidence type="ECO:0000313" key="2">
    <source>
        <dbReference type="EMBL" id="SET66624.1"/>
    </source>
</evidence>
<reference evidence="2 3" key="1">
    <citation type="submission" date="2016-10" db="EMBL/GenBank/DDBJ databases">
        <authorList>
            <person name="de Groot N.N."/>
        </authorList>
    </citation>
    <scope>NUCLEOTIDE SEQUENCE [LARGE SCALE GENOMIC DNA]</scope>
    <source>
        <strain evidence="2 3">DSM 19706</strain>
    </source>
</reference>
<protein>
    <submittedName>
        <fullName evidence="2">Uncharacterized protein</fullName>
    </submittedName>
</protein>
<dbReference type="RefSeq" id="WP_143047957.1">
    <property type="nucleotide sequence ID" value="NZ_AP027363.1"/>
</dbReference>
<dbReference type="AlphaFoldDB" id="A0A1I0G959"/>
<accession>A0A1I0G959</accession>
<dbReference type="OrthoDB" id="7172943at2"/>
<keyword evidence="1" id="KW-0732">Signal</keyword>
<dbReference type="Proteomes" id="UP000199308">
    <property type="component" value="Unassembled WGS sequence"/>
</dbReference>
<dbReference type="EMBL" id="FOHK01000011">
    <property type="protein sequence ID" value="SET66624.1"/>
    <property type="molecule type" value="Genomic_DNA"/>
</dbReference>
<organism evidence="2 3">
    <name type="scientific">Thalassotalea agarivorans</name>
    <name type="common">Thalassomonas agarivorans</name>
    <dbReference type="NCBI Taxonomy" id="349064"/>
    <lineage>
        <taxon>Bacteria</taxon>
        <taxon>Pseudomonadati</taxon>
        <taxon>Pseudomonadota</taxon>
        <taxon>Gammaproteobacteria</taxon>
        <taxon>Alteromonadales</taxon>
        <taxon>Colwelliaceae</taxon>
        <taxon>Thalassotalea</taxon>
    </lineage>
</organism>
<sequence length="205" mass="23169">MSIRRMPFVALVLLFLVSACTTQYHKRNFTGGYAEEKIDDNSYIVSFYGNGNTSSQQVWNMWIYRCAELTLANGYEFFELNSTTKYAYLENSEGLHPVTFDMLPQQQDYVAQLLKPATVIVTTTTTYSSTALVNMYSLPLPEEARIVLDAKTIIDALSVYVKKPTSDVEDRGDIYARAAVEAAIRANRIEAQDSEKLTNVLKKMI</sequence>
<evidence type="ECO:0000256" key="1">
    <source>
        <dbReference type="SAM" id="SignalP"/>
    </source>
</evidence>
<proteinExistence type="predicted"/>
<dbReference type="NCBIfam" id="NF047637">
    <property type="entry name" value="lipo_CC0125"/>
    <property type="match status" value="1"/>
</dbReference>
<name>A0A1I0G959_THASX</name>
<dbReference type="STRING" id="349064.SAMN05660429_02341"/>
<gene>
    <name evidence="2" type="ORF">SAMN05660429_02341</name>
</gene>
<dbReference type="PROSITE" id="PS51257">
    <property type="entry name" value="PROKAR_LIPOPROTEIN"/>
    <property type="match status" value="1"/>
</dbReference>
<keyword evidence="3" id="KW-1185">Reference proteome</keyword>
<feature type="signal peptide" evidence="1">
    <location>
        <begin position="1"/>
        <end position="25"/>
    </location>
</feature>
<feature type="chain" id="PRO_5011709570" evidence="1">
    <location>
        <begin position="26"/>
        <end position="205"/>
    </location>
</feature>
<evidence type="ECO:0000313" key="3">
    <source>
        <dbReference type="Proteomes" id="UP000199308"/>
    </source>
</evidence>